<accession>A0A9P7V8V9</accession>
<dbReference type="EMBL" id="JAHMUF010000012">
    <property type="protein sequence ID" value="KAG7193359.1"/>
    <property type="molecule type" value="Genomic_DNA"/>
</dbReference>
<proteinExistence type="predicted"/>
<evidence type="ECO:0000313" key="2">
    <source>
        <dbReference type="EMBL" id="KAG7193359.1"/>
    </source>
</evidence>
<dbReference type="GO" id="GO:0044877">
    <property type="term" value="F:protein-containing complex binding"/>
    <property type="evidence" value="ECO:0007669"/>
    <property type="project" value="TreeGrafter"/>
</dbReference>
<comment type="caution">
    <text evidence="2">The sequence shown here is derived from an EMBL/GenBank/DDBJ whole genome shotgun (WGS) entry which is preliminary data.</text>
</comment>
<reference evidence="2" key="1">
    <citation type="submission" date="2021-03" db="EMBL/GenBank/DDBJ databases">
        <authorList>
            <person name="Palmer J.M."/>
        </authorList>
    </citation>
    <scope>NUCLEOTIDE SEQUENCE</scope>
    <source>
        <strain evidence="2">ARV_011</strain>
    </source>
</reference>
<dbReference type="InterPro" id="IPR051207">
    <property type="entry name" value="ComplexI_NDUFA9_subunit"/>
</dbReference>
<dbReference type="SUPFAM" id="SSF51735">
    <property type="entry name" value="NAD(P)-binding Rossmann-fold domains"/>
    <property type="match status" value="1"/>
</dbReference>
<dbReference type="Proteomes" id="UP000790833">
    <property type="component" value="Unassembled WGS sequence"/>
</dbReference>
<gene>
    <name evidence="2" type="ORF">KQ657_000776</name>
</gene>
<dbReference type="Gene3D" id="3.40.50.720">
    <property type="entry name" value="NAD(P)-binding Rossmann-like Domain"/>
    <property type="match status" value="1"/>
</dbReference>
<dbReference type="GO" id="GO:0005739">
    <property type="term" value="C:mitochondrion"/>
    <property type="evidence" value="ECO:0007669"/>
    <property type="project" value="TreeGrafter"/>
</dbReference>
<sequence length="273" mass="30102">MSAAAKSIAIFGGAGFLGRKICENGIALGYSVISFTRLGSPPANLAKEPWVSKVNWQKGNIFEPETYKAQLRQVDAVVHSIGMLFENTNYKKTLNSNVNFLNDVQNLANSLKGSNPMQRNSFNTYGAVQRDSAVLLADEFVKQFKSAHENSTDKPAFVYISADKNPPIVPKEYITTKREAEFELMSKPDLRTIVLRPGIMYDAKAASLTPRGILTLMTQLGHATKQVVVGDQVSFLNDLVRPPVSTDKVAFTLYDLLEDKLFSGICTLDEMAL</sequence>
<dbReference type="InterPro" id="IPR036291">
    <property type="entry name" value="NAD(P)-bd_dom_sf"/>
</dbReference>
<organism evidence="2 3">
    <name type="scientific">Scheffersomyces spartinae</name>
    <dbReference type="NCBI Taxonomy" id="45513"/>
    <lineage>
        <taxon>Eukaryota</taxon>
        <taxon>Fungi</taxon>
        <taxon>Dikarya</taxon>
        <taxon>Ascomycota</taxon>
        <taxon>Saccharomycotina</taxon>
        <taxon>Pichiomycetes</taxon>
        <taxon>Debaryomycetaceae</taxon>
        <taxon>Scheffersomyces</taxon>
    </lineage>
</organism>
<dbReference type="InterPro" id="IPR001509">
    <property type="entry name" value="Epimerase_deHydtase"/>
</dbReference>
<dbReference type="Pfam" id="PF01370">
    <property type="entry name" value="Epimerase"/>
    <property type="match status" value="1"/>
</dbReference>
<dbReference type="PANTHER" id="PTHR12126:SF16">
    <property type="entry name" value="MIOREX COMPLEX COMPONENT 2"/>
    <property type="match status" value="1"/>
</dbReference>
<keyword evidence="3" id="KW-1185">Reference proteome</keyword>
<feature type="domain" description="NAD-dependent epimerase/dehydratase" evidence="1">
    <location>
        <begin position="8"/>
        <end position="132"/>
    </location>
</feature>
<evidence type="ECO:0000313" key="3">
    <source>
        <dbReference type="Proteomes" id="UP000790833"/>
    </source>
</evidence>
<protein>
    <recommendedName>
        <fullName evidence="1">NAD-dependent epimerase/dehydratase domain-containing protein</fullName>
    </recommendedName>
</protein>
<dbReference type="PANTHER" id="PTHR12126">
    <property type="entry name" value="NADH-UBIQUINONE OXIDOREDUCTASE 39 KDA SUBUNIT-RELATED"/>
    <property type="match status" value="1"/>
</dbReference>
<dbReference type="OrthoDB" id="276721at2759"/>
<name>A0A9P7V8V9_9ASCO</name>
<evidence type="ECO:0000259" key="1">
    <source>
        <dbReference type="Pfam" id="PF01370"/>
    </source>
</evidence>
<dbReference type="RefSeq" id="XP_043048907.1">
    <property type="nucleotide sequence ID" value="XM_043191600.1"/>
</dbReference>
<dbReference type="GeneID" id="66114150"/>
<dbReference type="AlphaFoldDB" id="A0A9P7V8V9"/>